<evidence type="ECO:0000256" key="5">
    <source>
        <dbReference type="ARBA" id="ARBA00023136"/>
    </source>
</evidence>
<name>A0A5J4PVU0_9ZZZZ</name>
<dbReference type="Pfam" id="PF02472">
    <property type="entry name" value="ExbD"/>
    <property type="match status" value="1"/>
</dbReference>
<keyword evidence="4" id="KW-1133">Transmembrane helix</keyword>
<keyword evidence="2" id="KW-1003">Cell membrane</keyword>
<dbReference type="PANTHER" id="PTHR30558">
    <property type="entry name" value="EXBD MEMBRANE COMPONENT OF PMF-DRIVEN MACROMOLECULE IMPORT SYSTEM"/>
    <property type="match status" value="1"/>
</dbReference>
<evidence type="ECO:0000256" key="3">
    <source>
        <dbReference type="ARBA" id="ARBA00022692"/>
    </source>
</evidence>
<dbReference type="GO" id="GO:0022857">
    <property type="term" value="F:transmembrane transporter activity"/>
    <property type="evidence" value="ECO:0007669"/>
    <property type="project" value="InterPro"/>
</dbReference>
<organism evidence="6">
    <name type="scientific">termite gut metagenome</name>
    <dbReference type="NCBI Taxonomy" id="433724"/>
    <lineage>
        <taxon>unclassified sequences</taxon>
        <taxon>metagenomes</taxon>
        <taxon>organismal metagenomes</taxon>
    </lineage>
</organism>
<proteinExistence type="predicted"/>
<evidence type="ECO:0000256" key="4">
    <source>
        <dbReference type="ARBA" id="ARBA00022989"/>
    </source>
</evidence>
<dbReference type="GO" id="GO:0005886">
    <property type="term" value="C:plasma membrane"/>
    <property type="evidence" value="ECO:0007669"/>
    <property type="project" value="UniProtKB-SubCell"/>
</dbReference>
<evidence type="ECO:0008006" key="7">
    <source>
        <dbReference type="Google" id="ProtNLM"/>
    </source>
</evidence>
<evidence type="ECO:0000256" key="2">
    <source>
        <dbReference type="ARBA" id="ARBA00022475"/>
    </source>
</evidence>
<accession>A0A5J4PVU0</accession>
<comment type="subcellular location">
    <subcellularLocation>
        <location evidence="1">Cell membrane</location>
        <topology evidence="1">Single-pass membrane protein</topology>
    </subcellularLocation>
</comment>
<keyword evidence="3" id="KW-0812">Transmembrane</keyword>
<keyword evidence="5" id="KW-0472">Membrane</keyword>
<gene>
    <name evidence="6" type="ORF">EZS27_036135</name>
</gene>
<dbReference type="EMBL" id="SNRY01006245">
    <property type="protein sequence ID" value="KAA6313030.1"/>
    <property type="molecule type" value="Genomic_DNA"/>
</dbReference>
<dbReference type="PANTHER" id="PTHR30558:SF3">
    <property type="entry name" value="BIOPOLYMER TRANSPORT PROTEIN EXBD-RELATED"/>
    <property type="match status" value="1"/>
</dbReference>
<evidence type="ECO:0000256" key="1">
    <source>
        <dbReference type="ARBA" id="ARBA00004162"/>
    </source>
</evidence>
<comment type="caution">
    <text evidence="6">The sequence shown here is derived from an EMBL/GenBank/DDBJ whole genome shotgun (WGS) entry which is preliminary data.</text>
</comment>
<evidence type="ECO:0000313" key="6">
    <source>
        <dbReference type="EMBL" id="KAA6313030.1"/>
    </source>
</evidence>
<dbReference type="AlphaFoldDB" id="A0A5J4PVU0"/>
<sequence>VMAKVKVKKQNTFIDMTAMSDVTVLLLTFFMLTSTFIQKEPIQVNTPASVSEFTIPETNILTILVDAKGKIFLSLDNTSDRVEALKAVGEDYGYEFTGQQLTIFKNLSTFGVPMAVMKEFLDYPTEEQDKYLSDVANSRVGIPTDSMEVRDMKGVISRDNEFKRWVGHAKQASKDRQEKLVEKGIQEDVYDLQIAIKADQTTHYPVVKKVMDDLRDMRENRYLLITNLKTASSE</sequence>
<protein>
    <recommendedName>
        <fullName evidence="7">Biopolymer transporter ExbD</fullName>
    </recommendedName>
</protein>
<feature type="non-terminal residue" evidence="6">
    <location>
        <position position="1"/>
    </location>
</feature>
<dbReference type="InterPro" id="IPR003400">
    <property type="entry name" value="ExbD"/>
</dbReference>
<reference evidence="6" key="1">
    <citation type="submission" date="2019-03" db="EMBL/GenBank/DDBJ databases">
        <title>Single cell metagenomics reveals metabolic interactions within the superorganism composed of flagellate Streblomastix strix and complex community of Bacteroidetes bacteria on its surface.</title>
        <authorList>
            <person name="Treitli S.C."/>
            <person name="Kolisko M."/>
            <person name="Husnik F."/>
            <person name="Keeling P."/>
            <person name="Hampl V."/>
        </authorList>
    </citation>
    <scope>NUCLEOTIDE SEQUENCE</scope>
    <source>
        <strain evidence="6">STM</strain>
    </source>
</reference>